<reference evidence="3" key="1">
    <citation type="journal article" date="2022" name="Mol. Ecol. Resour.">
        <title>The complete and closed genome of the facultative generalist Candidatus Endoriftia persephone from deep-sea hydrothermal vents.</title>
        <authorList>
            <person name="de Oliveira A.L."/>
            <person name="Srivastava A."/>
            <person name="Espada-Hinojosa S."/>
            <person name="Bright M."/>
        </authorList>
    </citation>
    <scope>NUCLEOTIDE SEQUENCE</scope>
    <source>
        <strain evidence="3">Tica-EPR-9o50.N</strain>
    </source>
</reference>
<keyword evidence="2" id="KW-1133">Transmembrane helix</keyword>
<dbReference type="EMBL" id="CP090569">
    <property type="protein sequence ID" value="USF88427.1"/>
    <property type="molecule type" value="Genomic_DNA"/>
</dbReference>
<protein>
    <submittedName>
        <fullName evidence="3">Uncharacterized protein</fullName>
    </submittedName>
</protein>
<sequence length="353" mass="38681">MDISLDSVLFWSGLGLLLVGLFVFLTGKSTADGKKKNNNRFEAFGIKVDVNNPSLVLIILGGVMMLAPIMMQQERAETTQYSPPPLEPVSQTEQALAEAPPPPTIAAPPQQTAPQARQKTTDKISPPAEPKPAKLESNKPLMKQQPAPSRPIQTTTKPVKKIATPPPASPSIASASAQRAKSSAAKLPASTPPAIPVPAPAPKMMLVLVQADVSYEAGIRDETPNSYANKIAAELAARVEQQIDAPLRIKSMARDQLRSQLRGGKQAYRQLCRSHQSDLLLLGDLEVPFGWSDIESAYWPDLTLHLVNCDSTRNRKRKHAHLNPAHNDRFPFQVELSRYTNEFLADNRSMLER</sequence>
<accession>A0A9J6ZZV8</accession>
<proteinExistence type="predicted"/>
<dbReference type="Proteomes" id="UP001056649">
    <property type="component" value="Chromosome"/>
</dbReference>
<organism evidence="3 4">
    <name type="scientific">Candidatus Endoriftia persephonae</name>
    <dbReference type="NCBI Taxonomy" id="393765"/>
    <lineage>
        <taxon>Bacteria</taxon>
        <taxon>Pseudomonadati</taxon>
        <taxon>Pseudomonadota</taxon>
        <taxon>Gammaproteobacteria</taxon>
        <taxon>Chromatiales</taxon>
        <taxon>Sedimenticolaceae</taxon>
        <taxon>Candidatus Endoriftia</taxon>
    </lineage>
</organism>
<feature type="transmembrane region" description="Helical" evidence="2">
    <location>
        <begin position="55"/>
        <end position="71"/>
    </location>
</feature>
<dbReference type="KEGG" id="eps:L0Y14_04100"/>
<keyword evidence="4" id="KW-1185">Reference proteome</keyword>
<feature type="region of interest" description="Disordered" evidence="1">
    <location>
        <begin position="76"/>
        <end position="191"/>
    </location>
</feature>
<gene>
    <name evidence="3" type="ORF">L0Y14_04100</name>
</gene>
<keyword evidence="2" id="KW-0812">Transmembrane</keyword>
<evidence type="ECO:0000256" key="1">
    <source>
        <dbReference type="SAM" id="MobiDB-lite"/>
    </source>
</evidence>
<evidence type="ECO:0000256" key="2">
    <source>
        <dbReference type="SAM" id="Phobius"/>
    </source>
</evidence>
<evidence type="ECO:0000313" key="4">
    <source>
        <dbReference type="Proteomes" id="UP001056649"/>
    </source>
</evidence>
<dbReference type="RefSeq" id="WP_006474577.1">
    <property type="nucleotide sequence ID" value="NZ_CP090569.1"/>
</dbReference>
<keyword evidence="2" id="KW-0472">Membrane</keyword>
<name>A0A9J6ZZV8_9GAMM</name>
<dbReference type="AlphaFoldDB" id="A0A9J6ZZV8"/>
<evidence type="ECO:0000313" key="3">
    <source>
        <dbReference type="EMBL" id="USF88427.1"/>
    </source>
</evidence>
<feature type="compositionally biased region" description="Low complexity" evidence="1">
    <location>
        <begin position="170"/>
        <end position="189"/>
    </location>
</feature>
<feature type="compositionally biased region" description="Low complexity" evidence="1">
    <location>
        <begin position="107"/>
        <end position="118"/>
    </location>
</feature>